<dbReference type="PANTHER" id="PTHR33643">
    <property type="entry name" value="UREASE ACCESSORY PROTEIN D"/>
    <property type="match status" value="1"/>
</dbReference>
<gene>
    <name evidence="4" type="primary">ureD</name>
    <name evidence="5" type="ORF">CS022_05710</name>
</gene>
<dbReference type="InterPro" id="IPR002669">
    <property type="entry name" value="UreD"/>
</dbReference>
<comment type="similarity">
    <text evidence="1 4">Belongs to the UreD family.</text>
</comment>
<accession>A0A4Q0YY29</accession>
<dbReference type="Proteomes" id="UP000290287">
    <property type="component" value="Unassembled WGS sequence"/>
</dbReference>
<dbReference type="GO" id="GO:0016151">
    <property type="term" value="F:nickel cation binding"/>
    <property type="evidence" value="ECO:0007669"/>
    <property type="project" value="UniProtKB-UniRule"/>
</dbReference>
<evidence type="ECO:0000313" key="6">
    <source>
        <dbReference type="Proteomes" id="UP000290287"/>
    </source>
</evidence>
<dbReference type="PANTHER" id="PTHR33643:SF1">
    <property type="entry name" value="UREASE ACCESSORY PROTEIN D"/>
    <property type="match status" value="1"/>
</dbReference>
<dbReference type="HAMAP" id="MF_01384">
    <property type="entry name" value="UreD"/>
    <property type="match status" value="1"/>
</dbReference>
<keyword evidence="3 4" id="KW-0143">Chaperone</keyword>
<dbReference type="AlphaFoldDB" id="A0A4Q0YY29"/>
<comment type="subunit">
    <text evidence="4">UreD, UreF and UreG form a complex that acts as a GTP-hydrolysis-dependent molecular chaperone, activating the urease apoprotein by helping to assemble the nickel containing metallocenter of UreC. The UreE protein probably delivers the nickel.</text>
</comment>
<evidence type="ECO:0000256" key="2">
    <source>
        <dbReference type="ARBA" id="ARBA00022988"/>
    </source>
</evidence>
<comment type="function">
    <text evidence="4">Required for maturation of urease via the functional incorporation of the urease nickel metallocenter.</text>
</comment>
<dbReference type="GO" id="GO:0005737">
    <property type="term" value="C:cytoplasm"/>
    <property type="evidence" value="ECO:0007669"/>
    <property type="project" value="UniProtKB-SubCell"/>
</dbReference>
<keyword evidence="4" id="KW-0963">Cytoplasm</keyword>
<dbReference type="EMBL" id="PEIB01000004">
    <property type="protein sequence ID" value="RXJ74119.1"/>
    <property type="molecule type" value="Genomic_DNA"/>
</dbReference>
<keyword evidence="6" id="KW-1185">Reference proteome</keyword>
<evidence type="ECO:0000256" key="3">
    <source>
        <dbReference type="ARBA" id="ARBA00023186"/>
    </source>
</evidence>
<comment type="subcellular location">
    <subcellularLocation>
        <location evidence="4">Cytoplasm</location>
    </subcellularLocation>
</comment>
<name>A0A4Q0YY29_9GAMM</name>
<evidence type="ECO:0000256" key="1">
    <source>
        <dbReference type="ARBA" id="ARBA00007177"/>
    </source>
</evidence>
<protein>
    <recommendedName>
        <fullName evidence="4">Urease accessory protein UreD</fullName>
    </recommendedName>
</protein>
<comment type="caution">
    <text evidence="5">The sequence shown here is derived from an EMBL/GenBank/DDBJ whole genome shotgun (WGS) entry which is preliminary data.</text>
</comment>
<evidence type="ECO:0000256" key="4">
    <source>
        <dbReference type="HAMAP-Rule" id="MF_01384"/>
    </source>
</evidence>
<evidence type="ECO:0000313" key="5">
    <source>
        <dbReference type="EMBL" id="RXJ74119.1"/>
    </source>
</evidence>
<proteinExistence type="inferred from homology"/>
<sequence>MCHIYLLHPPGGVVGGDQLSMQCYSASGSHALLTTPGATRFYRSGGKVAKLNQTFVVDSGAVMEWLPLESIAFPGTRLDVDTDIRVASDACFFGWDIWCVGRPANAEQFDKGLIKGKSRIFIDDRLVLTERMRIGEGSGVSKAAGLRDYPVTANAYIVCSDGDALCSSWQDMLEEEKDSDDFQSAVVGASYIDGLTVVRGLAENTETMFRIFTRLWQHARNHWQGQTPGVPRIWLV</sequence>
<reference evidence="5 6" key="1">
    <citation type="submission" date="2017-10" db="EMBL/GenBank/DDBJ databases">
        <title>Nyctiphanis sp. nov., isolated from the stomach of the euphausiid Nyctiphanes simplex (Hansen, 1911) in the Gulf of California.</title>
        <authorList>
            <person name="Gomez-Gil B."/>
            <person name="Aguilar-Mendez M."/>
            <person name="Lopez-Cortes A."/>
            <person name="Gomez-Gutierrez J."/>
            <person name="Roque A."/>
            <person name="Lang E."/>
            <person name="Gonzalez-Castillo A."/>
        </authorList>
    </citation>
    <scope>NUCLEOTIDE SEQUENCE [LARGE SCALE GENOMIC DNA]</scope>
    <source>
        <strain evidence="5 6">CAIM 600</strain>
    </source>
</reference>
<dbReference type="Pfam" id="PF01774">
    <property type="entry name" value="UreD"/>
    <property type="match status" value="1"/>
</dbReference>
<keyword evidence="2 4" id="KW-0996">Nickel insertion</keyword>
<organism evidence="5 6">
    <name type="scientific">Veronia nyctiphanis</name>
    <dbReference type="NCBI Taxonomy" id="1278244"/>
    <lineage>
        <taxon>Bacteria</taxon>
        <taxon>Pseudomonadati</taxon>
        <taxon>Pseudomonadota</taxon>
        <taxon>Gammaproteobacteria</taxon>
        <taxon>Vibrionales</taxon>
        <taxon>Vibrionaceae</taxon>
        <taxon>Veronia</taxon>
    </lineage>
</organism>